<dbReference type="SMART" id="SM00644">
    <property type="entry name" value="Ami_2"/>
    <property type="match status" value="1"/>
</dbReference>
<feature type="domain" description="N-acetylmuramoyl-L-alanine amidase" evidence="8">
    <location>
        <begin position="143"/>
        <end position="283"/>
    </location>
</feature>
<sequence>MRCLPPIDGGEDAQKENIFPFNASSHPESPPPLPIPSLREKGGKGKRTKLGSRDAHSSDETRNSFHLTPVFYMPFPVYVWHIIKNSSRAERLSCVAALLALLVCVGLIVYFTVLAKNTTDDITDVAPHEWNISREMWLARPFDNNGTTKLFDPLKLVVIQHTVSPMCERFILCAAELRNMQSWFIAQSHYDIPYNFIIGNDGRVYEGRGWGIEGAHTFGYNRCSVGLGFIGDYREELPVHARVTDLQIKRAKMILEEGVKLGYLATDYVVLGAKDLHLTASPGSNLYNAIRKWDHYGHVNLWRNSTCEEMHGLPPRQ</sequence>
<proteinExistence type="inferred from homology"/>
<comment type="subunit">
    <text evidence="2">Monomer.</text>
</comment>
<dbReference type="Pfam" id="PF01510">
    <property type="entry name" value="Amidase_2"/>
    <property type="match status" value="1"/>
</dbReference>
<feature type="domain" description="Peptidoglycan recognition protein family" evidence="9">
    <location>
        <begin position="132"/>
        <end position="277"/>
    </location>
</feature>
<evidence type="ECO:0000256" key="4">
    <source>
        <dbReference type="ARBA" id="ARBA00022859"/>
    </source>
</evidence>
<evidence type="ECO:0000313" key="10">
    <source>
        <dbReference type="EMBL" id="KPI96213.1"/>
    </source>
</evidence>
<dbReference type="InterPro" id="IPR015510">
    <property type="entry name" value="PGRP"/>
</dbReference>
<dbReference type="InterPro" id="IPR002502">
    <property type="entry name" value="Amidase_domain"/>
</dbReference>
<dbReference type="GO" id="GO:0009253">
    <property type="term" value="P:peptidoglycan catabolic process"/>
    <property type="evidence" value="ECO:0007669"/>
    <property type="project" value="InterPro"/>
</dbReference>
<keyword evidence="7" id="KW-0472">Membrane</keyword>
<dbReference type="PANTHER" id="PTHR11022">
    <property type="entry name" value="PEPTIDOGLYCAN RECOGNITION PROTEIN"/>
    <property type="match status" value="1"/>
</dbReference>
<dbReference type="GO" id="GO:0008270">
    <property type="term" value="F:zinc ion binding"/>
    <property type="evidence" value="ECO:0007669"/>
    <property type="project" value="InterPro"/>
</dbReference>
<dbReference type="Gene3D" id="3.40.80.10">
    <property type="entry name" value="Peptidoglycan recognition protein-like"/>
    <property type="match status" value="1"/>
</dbReference>
<feature type="compositionally biased region" description="Basic and acidic residues" evidence="6">
    <location>
        <begin position="51"/>
        <end position="61"/>
    </location>
</feature>
<keyword evidence="7" id="KW-1133">Transmembrane helix</keyword>
<evidence type="ECO:0000256" key="2">
    <source>
        <dbReference type="ARBA" id="ARBA00011245"/>
    </source>
</evidence>
<keyword evidence="4" id="KW-0391">Immunity</keyword>
<evidence type="ECO:0000256" key="7">
    <source>
        <dbReference type="SAM" id="Phobius"/>
    </source>
</evidence>
<comment type="similarity">
    <text evidence="1">Belongs to the N-acetylmuramoyl-L-alanine amidase 2 family.</text>
</comment>
<evidence type="ECO:0000256" key="6">
    <source>
        <dbReference type="SAM" id="MobiDB-lite"/>
    </source>
</evidence>
<evidence type="ECO:0000256" key="3">
    <source>
        <dbReference type="ARBA" id="ARBA00022588"/>
    </source>
</evidence>
<evidence type="ECO:0000259" key="9">
    <source>
        <dbReference type="SMART" id="SM00701"/>
    </source>
</evidence>
<dbReference type="SMART" id="SM00701">
    <property type="entry name" value="PGRP"/>
    <property type="match status" value="1"/>
</dbReference>
<dbReference type="EMBL" id="KQ459594">
    <property type="protein sequence ID" value="KPI96213.1"/>
    <property type="molecule type" value="Genomic_DNA"/>
</dbReference>
<evidence type="ECO:0000256" key="1">
    <source>
        <dbReference type="ARBA" id="ARBA00007553"/>
    </source>
</evidence>
<feature type="region of interest" description="Disordered" evidence="6">
    <location>
        <begin position="1"/>
        <end position="61"/>
    </location>
</feature>
<keyword evidence="3" id="KW-0399">Innate immunity</keyword>
<dbReference type="InterPro" id="IPR006619">
    <property type="entry name" value="PGRP_domain_met/bac"/>
</dbReference>
<gene>
    <name evidence="10" type="ORF">RR46_06947</name>
</gene>
<organism evidence="10 11">
    <name type="scientific">Papilio xuthus</name>
    <name type="common">Asian swallowtail butterfly</name>
    <dbReference type="NCBI Taxonomy" id="66420"/>
    <lineage>
        <taxon>Eukaryota</taxon>
        <taxon>Metazoa</taxon>
        <taxon>Ecdysozoa</taxon>
        <taxon>Arthropoda</taxon>
        <taxon>Hexapoda</taxon>
        <taxon>Insecta</taxon>
        <taxon>Pterygota</taxon>
        <taxon>Neoptera</taxon>
        <taxon>Endopterygota</taxon>
        <taxon>Lepidoptera</taxon>
        <taxon>Glossata</taxon>
        <taxon>Ditrysia</taxon>
        <taxon>Papilionoidea</taxon>
        <taxon>Papilionidae</taxon>
        <taxon>Papilioninae</taxon>
        <taxon>Papilio</taxon>
    </lineage>
</organism>
<dbReference type="GO" id="GO:0045087">
    <property type="term" value="P:innate immune response"/>
    <property type="evidence" value="ECO:0007669"/>
    <property type="project" value="UniProtKB-KW"/>
</dbReference>
<evidence type="ECO:0000313" key="11">
    <source>
        <dbReference type="Proteomes" id="UP000053268"/>
    </source>
</evidence>
<dbReference type="SUPFAM" id="SSF55846">
    <property type="entry name" value="N-acetylmuramoyl-L-alanine amidase-like"/>
    <property type="match status" value="1"/>
</dbReference>
<keyword evidence="7" id="KW-0812">Transmembrane</keyword>
<dbReference type="PANTHER" id="PTHR11022:SF74">
    <property type="entry name" value="PEPTIDOGLYCAN-RECOGNITION PROTEIN SA"/>
    <property type="match status" value="1"/>
</dbReference>
<protein>
    <recommendedName>
        <fullName evidence="5">Peptidoglycan recognition protein</fullName>
    </recommendedName>
</protein>
<dbReference type="Proteomes" id="UP000053268">
    <property type="component" value="Unassembled WGS sequence"/>
</dbReference>
<dbReference type="InterPro" id="IPR036505">
    <property type="entry name" value="Amidase/PGRP_sf"/>
</dbReference>
<name>A0A194PTB5_PAPXU</name>
<dbReference type="GO" id="GO:0008745">
    <property type="term" value="F:N-acetylmuramoyl-L-alanine amidase activity"/>
    <property type="evidence" value="ECO:0007669"/>
    <property type="project" value="InterPro"/>
</dbReference>
<dbReference type="CDD" id="cd06583">
    <property type="entry name" value="PGRP"/>
    <property type="match status" value="1"/>
</dbReference>
<reference evidence="10 11" key="1">
    <citation type="journal article" date="2015" name="Nat. Commun.">
        <title>Outbred genome sequencing and CRISPR/Cas9 gene editing in butterflies.</title>
        <authorList>
            <person name="Li X."/>
            <person name="Fan D."/>
            <person name="Zhang W."/>
            <person name="Liu G."/>
            <person name="Zhang L."/>
            <person name="Zhao L."/>
            <person name="Fang X."/>
            <person name="Chen L."/>
            <person name="Dong Y."/>
            <person name="Chen Y."/>
            <person name="Ding Y."/>
            <person name="Zhao R."/>
            <person name="Feng M."/>
            <person name="Zhu Y."/>
            <person name="Feng Y."/>
            <person name="Jiang X."/>
            <person name="Zhu D."/>
            <person name="Xiang H."/>
            <person name="Feng X."/>
            <person name="Li S."/>
            <person name="Wang J."/>
            <person name="Zhang G."/>
            <person name="Kronforst M.R."/>
            <person name="Wang W."/>
        </authorList>
    </citation>
    <scope>NUCLEOTIDE SEQUENCE [LARGE SCALE GENOMIC DNA]</scope>
    <source>
        <strain evidence="10">Ya'a_city_454_Px</strain>
        <tissue evidence="10">Whole body</tissue>
    </source>
</reference>
<dbReference type="FunFam" id="3.40.80.10:FF:000001">
    <property type="entry name" value="Peptidoglycan recognition protein 1"/>
    <property type="match status" value="1"/>
</dbReference>
<dbReference type="AlphaFoldDB" id="A0A194PTB5"/>
<evidence type="ECO:0000256" key="5">
    <source>
        <dbReference type="ARBA" id="ARBA00069708"/>
    </source>
</evidence>
<keyword evidence="11" id="KW-1185">Reference proteome</keyword>
<accession>A0A194PTB5</accession>
<dbReference type="STRING" id="66420.A0A194PTB5"/>
<evidence type="ECO:0000259" key="8">
    <source>
        <dbReference type="SMART" id="SM00644"/>
    </source>
</evidence>
<feature type="transmembrane region" description="Helical" evidence="7">
    <location>
        <begin position="92"/>
        <end position="113"/>
    </location>
</feature>